<feature type="chain" id="PRO_5004731248" evidence="2">
    <location>
        <begin position="23"/>
        <end position="64"/>
    </location>
</feature>
<organism evidence="3 4">
    <name type="scientific">Methyloglobulus morosus KoM1</name>
    <dbReference type="NCBI Taxonomy" id="1116472"/>
    <lineage>
        <taxon>Bacteria</taxon>
        <taxon>Pseudomonadati</taxon>
        <taxon>Pseudomonadota</taxon>
        <taxon>Gammaproteobacteria</taxon>
        <taxon>Methylococcales</taxon>
        <taxon>Methylococcaceae</taxon>
        <taxon>Methyloglobulus</taxon>
    </lineage>
</organism>
<evidence type="ECO:0000256" key="1">
    <source>
        <dbReference type="SAM" id="Phobius"/>
    </source>
</evidence>
<dbReference type="OrthoDB" id="5574477at2"/>
<feature type="signal peptide" evidence="2">
    <location>
        <begin position="1"/>
        <end position="22"/>
    </location>
</feature>
<keyword evidence="1" id="KW-0472">Membrane</keyword>
<keyword evidence="2" id="KW-0732">Signal</keyword>
<dbReference type="NCBIfam" id="TIGR04161">
    <property type="entry name" value="VPEID-CTERM"/>
    <property type="match status" value="1"/>
</dbReference>
<name>V5BUE2_9GAMM</name>
<dbReference type="EMBL" id="AYLO01000095">
    <property type="protein sequence ID" value="ESS71494.1"/>
    <property type="molecule type" value="Genomic_DNA"/>
</dbReference>
<reference evidence="3 4" key="1">
    <citation type="journal article" date="2013" name="Genome Announc.">
        <title>Draft Genome Sequence of the Methanotrophic Gammaproteobacterium Methyloglobulus morosus DSM 22980 Strain KoM1.</title>
        <authorList>
            <person name="Poehlein A."/>
            <person name="Deutzmann J.S."/>
            <person name="Daniel R."/>
            <person name="Simeonova D.D."/>
        </authorList>
    </citation>
    <scope>NUCLEOTIDE SEQUENCE [LARGE SCALE GENOMIC DNA]</scope>
    <source>
        <strain evidence="3 4">KoM1</strain>
    </source>
</reference>
<evidence type="ECO:0000313" key="4">
    <source>
        <dbReference type="Proteomes" id="UP000017842"/>
    </source>
</evidence>
<keyword evidence="1" id="KW-0812">Transmembrane</keyword>
<dbReference type="AlphaFoldDB" id="V5BUE2"/>
<dbReference type="Proteomes" id="UP000017842">
    <property type="component" value="Unassembled WGS sequence"/>
</dbReference>
<feature type="transmembrane region" description="Helical" evidence="1">
    <location>
        <begin position="38"/>
        <end position="56"/>
    </location>
</feature>
<proteinExistence type="predicted"/>
<sequence length="64" mass="6668">MKIRLTLASIMLGFLMASSAEAMPNIPPPITKAPEISVASGGSAIAFLTGILLLAGERARTRRS</sequence>
<evidence type="ECO:0000256" key="2">
    <source>
        <dbReference type="SAM" id="SignalP"/>
    </source>
</evidence>
<dbReference type="InterPro" id="IPR026422">
    <property type="entry name" value="VPEID-CTERM"/>
</dbReference>
<gene>
    <name evidence="3" type="ORF">MGMO_99c00020</name>
</gene>
<protein>
    <submittedName>
        <fullName evidence="3">Uncharacterized protein</fullName>
    </submittedName>
</protein>
<keyword evidence="4" id="KW-1185">Reference proteome</keyword>
<evidence type="ECO:0000313" key="3">
    <source>
        <dbReference type="EMBL" id="ESS71494.1"/>
    </source>
</evidence>
<accession>V5BUE2</accession>
<keyword evidence="1" id="KW-1133">Transmembrane helix</keyword>
<comment type="caution">
    <text evidence="3">The sequence shown here is derived from an EMBL/GenBank/DDBJ whole genome shotgun (WGS) entry which is preliminary data.</text>
</comment>